<name>A0C2E3_PARTE</name>
<dbReference type="OMA" id="DVYEDYC"/>
<proteinExistence type="predicted"/>
<evidence type="ECO:0000313" key="1">
    <source>
        <dbReference type="EMBL" id="CAK64960.1"/>
    </source>
</evidence>
<keyword evidence="2" id="KW-1185">Reference proteome</keyword>
<dbReference type="Proteomes" id="UP000000600">
    <property type="component" value="Unassembled WGS sequence"/>
</dbReference>
<dbReference type="OrthoDB" id="312209at2759"/>
<evidence type="ECO:0000313" key="2">
    <source>
        <dbReference type="Proteomes" id="UP000000600"/>
    </source>
</evidence>
<dbReference type="AlphaFoldDB" id="A0C2E3"/>
<dbReference type="HOGENOM" id="CLU_377430_0_0_1"/>
<dbReference type="InParanoid" id="A0C2E3"/>
<gene>
    <name evidence="1" type="ORF">GSPATT00034438001</name>
</gene>
<dbReference type="KEGG" id="ptm:GSPATT00034438001"/>
<sequence>MLKNKELDIDKSILEILAQENQNLEQLQFYYSQQLQINCICENLNFTLQVDYIDKIADYENQFKPKFKKPYKDHLINILCKSGPHKLDTMWFQTGISNNSQVSIQILLPVSFTLKHLIFKEFLPSTWKIHKLIAYIRGKKQINNIIQLKSLNKTIDHDLELYQLYPNIYDVQIEIVEEPQYLIQLSDGIQKKIKINSNQKVSTLCDLIKREFNIIDDLVLHLQYGKMTLNHQALIVDEMILNNSTIVITNQNLNYKTHISDIIITLVNQRNPSQIYVKNFSSIQSINALDQLIHLQDNLFIQYFYKGQQVKENTTIQDLVQGKETEINLEFIVSKKRQIMKNIVTCDGNYLFRFKYLNKEYSQNVSITISLKQIEENLKKNHQIPEDYSIFLNDSFNQSKSIMDLELQSLNIFFEFKNIIPYEILISPIQQTLKMQASTEETVIQLREKIQKTFLKENNEARIQIQLNKNILTDDQNLYKELKASKINQIEVFILNKFQIQFKDENQKILSDDVYEDYCIFDSVISLGLVGGNFFVKNTQIDIKKSFQSYNLNSENQVINYKLLLSGIFNLNIVESGINKPYQFNVKKSSHRQDQSKKQLDNAFYHYQKFHKSLYLLYKIKLQIILTQSNMLLSNEQQFSFHQFAQLDKYKRIIIHLYFFLAYPANKRLYNPIIISTADKQNQNYRELYSLRLSYLIRISIYIRLGQFYLTIINYQQYSYNASSYYTGESQHHKN</sequence>
<dbReference type="RefSeq" id="XP_001432357.1">
    <property type="nucleotide sequence ID" value="XM_001432320.1"/>
</dbReference>
<organism evidence="1 2">
    <name type="scientific">Paramecium tetraurelia</name>
    <dbReference type="NCBI Taxonomy" id="5888"/>
    <lineage>
        <taxon>Eukaryota</taxon>
        <taxon>Sar</taxon>
        <taxon>Alveolata</taxon>
        <taxon>Ciliophora</taxon>
        <taxon>Intramacronucleata</taxon>
        <taxon>Oligohymenophorea</taxon>
        <taxon>Peniculida</taxon>
        <taxon>Parameciidae</taxon>
        <taxon>Paramecium</taxon>
    </lineage>
</organism>
<protein>
    <recommendedName>
        <fullName evidence="3">Ubiquitin-like domain-containing protein</fullName>
    </recommendedName>
</protein>
<reference evidence="1 2" key="1">
    <citation type="journal article" date="2006" name="Nature">
        <title>Global trends of whole-genome duplications revealed by the ciliate Paramecium tetraurelia.</title>
        <authorList>
            <consortium name="Genoscope"/>
            <person name="Aury J.-M."/>
            <person name="Jaillon O."/>
            <person name="Duret L."/>
            <person name="Noel B."/>
            <person name="Jubin C."/>
            <person name="Porcel B.M."/>
            <person name="Segurens B."/>
            <person name="Daubin V."/>
            <person name="Anthouard V."/>
            <person name="Aiach N."/>
            <person name="Arnaiz O."/>
            <person name="Billaut A."/>
            <person name="Beisson J."/>
            <person name="Blanc I."/>
            <person name="Bouhouche K."/>
            <person name="Camara F."/>
            <person name="Duharcourt S."/>
            <person name="Guigo R."/>
            <person name="Gogendeau D."/>
            <person name="Katinka M."/>
            <person name="Keller A.-M."/>
            <person name="Kissmehl R."/>
            <person name="Klotz C."/>
            <person name="Koll F."/>
            <person name="Le Moue A."/>
            <person name="Lepere C."/>
            <person name="Malinsky S."/>
            <person name="Nowacki M."/>
            <person name="Nowak J.K."/>
            <person name="Plattner H."/>
            <person name="Poulain J."/>
            <person name="Ruiz F."/>
            <person name="Serrano V."/>
            <person name="Zagulski M."/>
            <person name="Dessen P."/>
            <person name="Betermier M."/>
            <person name="Weissenbach J."/>
            <person name="Scarpelli C."/>
            <person name="Schachter V."/>
            <person name="Sperling L."/>
            <person name="Meyer E."/>
            <person name="Cohen J."/>
            <person name="Wincker P."/>
        </authorList>
    </citation>
    <scope>NUCLEOTIDE SEQUENCE [LARGE SCALE GENOMIC DNA]</scope>
    <source>
        <strain evidence="1 2">Stock d4-2</strain>
    </source>
</reference>
<dbReference type="EMBL" id="CT868035">
    <property type="protein sequence ID" value="CAK64960.1"/>
    <property type="molecule type" value="Genomic_DNA"/>
</dbReference>
<accession>A0C2E3</accession>
<evidence type="ECO:0008006" key="3">
    <source>
        <dbReference type="Google" id="ProtNLM"/>
    </source>
</evidence>
<dbReference type="GeneID" id="5018142"/>